<evidence type="ECO:0000256" key="6">
    <source>
        <dbReference type="ARBA" id="ARBA00022750"/>
    </source>
</evidence>
<keyword evidence="7" id="KW-0255">Endonuclease</keyword>
<keyword evidence="5" id="KW-0479">Metal-binding</keyword>
<dbReference type="Pfam" id="PF17917">
    <property type="entry name" value="RT_RNaseH"/>
    <property type="match status" value="1"/>
</dbReference>
<keyword evidence="3" id="KW-0548">Nucleotidyltransferase</keyword>
<dbReference type="InterPro" id="IPR056924">
    <property type="entry name" value="SH3_Tf2-1"/>
</dbReference>
<dbReference type="PROSITE" id="PS50878">
    <property type="entry name" value="RT_POL"/>
    <property type="match status" value="1"/>
</dbReference>
<dbReference type="Pfam" id="PF24626">
    <property type="entry name" value="SH3_Tf2-1"/>
    <property type="match status" value="1"/>
</dbReference>
<keyword evidence="9" id="KW-0460">Magnesium</keyword>
<dbReference type="SUPFAM" id="SSF53098">
    <property type="entry name" value="Ribonuclease H-like"/>
    <property type="match status" value="1"/>
</dbReference>
<evidence type="ECO:0000259" key="15">
    <source>
        <dbReference type="PROSITE" id="PS50878"/>
    </source>
</evidence>
<keyword evidence="13" id="KW-0238">DNA-binding</keyword>
<dbReference type="GO" id="GO:0003964">
    <property type="term" value="F:RNA-directed DNA polymerase activity"/>
    <property type="evidence" value="ECO:0007669"/>
    <property type="project" value="UniProtKB-KW"/>
</dbReference>
<evidence type="ECO:0000256" key="7">
    <source>
        <dbReference type="ARBA" id="ARBA00022759"/>
    </source>
</evidence>
<evidence type="ECO:0000256" key="9">
    <source>
        <dbReference type="ARBA" id="ARBA00022842"/>
    </source>
</evidence>
<evidence type="ECO:0000256" key="11">
    <source>
        <dbReference type="ARBA" id="ARBA00022918"/>
    </source>
</evidence>
<dbReference type="PROSITE" id="PS50994">
    <property type="entry name" value="INTEGRASE"/>
    <property type="match status" value="1"/>
</dbReference>
<dbReference type="Gene3D" id="3.10.10.10">
    <property type="entry name" value="HIV Type 1 Reverse Transcriptase, subunit A, domain 1"/>
    <property type="match status" value="1"/>
</dbReference>
<evidence type="ECO:0000256" key="10">
    <source>
        <dbReference type="ARBA" id="ARBA00022908"/>
    </source>
</evidence>
<dbReference type="Gene3D" id="1.10.340.70">
    <property type="match status" value="1"/>
</dbReference>
<keyword evidence="11 17" id="KW-0695">RNA-directed DNA polymerase</keyword>
<comment type="caution">
    <text evidence="17">The sequence shown here is derived from an EMBL/GenBank/DDBJ whole genome shotgun (WGS) entry which is preliminary data.</text>
</comment>
<dbReference type="PANTHER" id="PTHR37984">
    <property type="entry name" value="PROTEIN CBG26694"/>
    <property type="match status" value="1"/>
</dbReference>
<dbReference type="CDD" id="cd09274">
    <property type="entry name" value="RNase_HI_RT_Ty3"/>
    <property type="match status" value="1"/>
</dbReference>
<dbReference type="InterPro" id="IPR001584">
    <property type="entry name" value="Integrase_cat-core"/>
</dbReference>
<organism evidence="17 18">
    <name type="scientific">Tanacetum coccineum</name>
    <dbReference type="NCBI Taxonomy" id="301880"/>
    <lineage>
        <taxon>Eukaryota</taxon>
        <taxon>Viridiplantae</taxon>
        <taxon>Streptophyta</taxon>
        <taxon>Embryophyta</taxon>
        <taxon>Tracheophyta</taxon>
        <taxon>Spermatophyta</taxon>
        <taxon>Magnoliopsida</taxon>
        <taxon>eudicotyledons</taxon>
        <taxon>Gunneridae</taxon>
        <taxon>Pentapetalae</taxon>
        <taxon>asterids</taxon>
        <taxon>campanulids</taxon>
        <taxon>Asterales</taxon>
        <taxon>Asteraceae</taxon>
        <taxon>Asteroideae</taxon>
        <taxon>Anthemideae</taxon>
        <taxon>Anthemidinae</taxon>
        <taxon>Tanacetum</taxon>
    </lineage>
</organism>
<dbReference type="InterPro" id="IPR012337">
    <property type="entry name" value="RNaseH-like_sf"/>
</dbReference>
<dbReference type="SUPFAM" id="SSF56672">
    <property type="entry name" value="DNA/RNA polymerases"/>
    <property type="match status" value="1"/>
</dbReference>
<reference evidence="17" key="1">
    <citation type="journal article" date="2022" name="Int. J. Mol. Sci.">
        <title>Draft Genome of Tanacetum Coccineum: Genomic Comparison of Closely Related Tanacetum-Family Plants.</title>
        <authorList>
            <person name="Yamashiro T."/>
            <person name="Shiraishi A."/>
            <person name="Nakayama K."/>
            <person name="Satake H."/>
        </authorList>
    </citation>
    <scope>NUCLEOTIDE SEQUENCE</scope>
</reference>
<keyword evidence="18" id="KW-1185">Reference proteome</keyword>
<dbReference type="InterPro" id="IPR000477">
    <property type="entry name" value="RT_dom"/>
</dbReference>
<reference evidence="17" key="2">
    <citation type="submission" date="2022-01" db="EMBL/GenBank/DDBJ databases">
        <authorList>
            <person name="Yamashiro T."/>
            <person name="Shiraishi A."/>
            <person name="Satake H."/>
            <person name="Nakayama K."/>
        </authorList>
    </citation>
    <scope>NUCLEOTIDE SEQUENCE</scope>
</reference>
<dbReference type="Proteomes" id="UP001151760">
    <property type="component" value="Unassembled WGS sequence"/>
</dbReference>
<dbReference type="InterPro" id="IPR043502">
    <property type="entry name" value="DNA/RNA_pol_sf"/>
</dbReference>
<evidence type="ECO:0000256" key="8">
    <source>
        <dbReference type="ARBA" id="ARBA00022801"/>
    </source>
</evidence>
<evidence type="ECO:0000259" key="16">
    <source>
        <dbReference type="PROSITE" id="PS50994"/>
    </source>
</evidence>
<evidence type="ECO:0000256" key="14">
    <source>
        <dbReference type="ARBA" id="ARBA00023172"/>
    </source>
</evidence>
<evidence type="ECO:0000313" key="18">
    <source>
        <dbReference type="Proteomes" id="UP001151760"/>
    </source>
</evidence>
<evidence type="ECO:0000256" key="13">
    <source>
        <dbReference type="ARBA" id="ARBA00023125"/>
    </source>
</evidence>
<dbReference type="CDD" id="cd01647">
    <property type="entry name" value="RT_LTR"/>
    <property type="match status" value="1"/>
</dbReference>
<keyword evidence="6" id="KW-0064">Aspartyl protease</keyword>
<dbReference type="Pfam" id="PF00078">
    <property type="entry name" value="RVT_1"/>
    <property type="match status" value="1"/>
</dbReference>
<evidence type="ECO:0000256" key="4">
    <source>
        <dbReference type="ARBA" id="ARBA00022722"/>
    </source>
</evidence>
<evidence type="ECO:0000256" key="12">
    <source>
        <dbReference type="ARBA" id="ARBA00022932"/>
    </source>
</evidence>
<gene>
    <name evidence="17" type="ORF">Tco_0989256</name>
</gene>
<protein>
    <submittedName>
        <fullName evidence="17">Reverse transcriptase domain-containing protein</fullName>
    </submittedName>
</protein>
<sequence>MPKNWVVSTSLSGMDWVRIYHAGIVCDENLFKSLRNKTLTFCENDSSNGRNPVEIISFQKHRVHGQGCQIEDVPIVRDFPEVFPEDLPGLPPARPVEFQIDLIPGAAPVARAPYRLAPSEMKELSEQLQELSDKGFIRPSSSPWGAPVLFVKKKDGSFRMCIDYRELNKLTVKNRYPLPRIDDLFDQLQGSSIYSKIDLRSGYHQLRVREQDVPKTAFRTRYGHYEFQVMPFGLTNAPAVFMDLMNRVCKPYLDKFVIVFIDDILIYSKDEREHEEHLKAILELLKKEKLYAKFSKCEFWIPKVQFLGHVIDSRGIHVDPAKIESIKDWASPKTPTEIRQFLGLAGYYRRFIEGFSKIAKSMTKLTQKGIKFDWGEKEENAFQLIKQKLCSAPILALPEGSEDFVVYCDASHKGLGAVLMQREKVIAYASRQLKVHEKNYTTHDLELGSVVFALKIWRHYLYGTRCTVFTDHKSLQHILDQKELNMRQRRWLELLSDYDCDIRYHPGKANVVADALSRKERIEPLRVRALVMTIGLDLPKRILEAQIEAQKPENIVNEDVGGMIRRDIPKERLEPRTDGTLCLHSRSWIPCYGDLRSVIMHESHKSKYSIHPGSEKMYQDVKKLFWWPNMKADIATYVSKCLTCARVKAEHQRPSGLLVQPEIPEWKWDNITMDFITKLPRSSQGFDTIWVIVDRLTKSAHFLPIRENDPLDKLARLYLNRIVARHGIPASIICDRDGRFTSNFWRSFQKALGRDISMSTAYHPETDGQSERTIQTLEDMLLPLESDFKQGRLQQLVCWAEVGEAQLTGLELIQETTEKIILIKERMQAAQDRQKSYADRKRKQMEFEVGDRVMLKVLPWKGVVRFGKQGKLNPRYVRPFKVLAKVGKVAYRLELPQEPSRVHHTFHVSNLKKCYADEPLVMPEAGYHWLRFAGTLGGALSSPGNVRIRSKRNTHISSQTGLRHLLQVEEEDGEWIHFLGGNSSLGIEKYRGLNSSDGGNIRDRVKIAGGVIGSGDEIEFSEELKELLSDEAEK</sequence>
<feature type="domain" description="Integrase catalytic" evidence="16">
    <location>
        <begin position="660"/>
        <end position="825"/>
    </location>
</feature>
<evidence type="ECO:0000256" key="2">
    <source>
        <dbReference type="ARBA" id="ARBA00022679"/>
    </source>
</evidence>
<dbReference type="InterPro" id="IPR043128">
    <property type="entry name" value="Rev_trsase/Diguanyl_cyclase"/>
</dbReference>
<keyword evidence="10" id="KW-0229">DNA integration</keyword>
<evidence type="ECO:0000256" key="5">
    <source>
        <dbReference type="ARBA" id="ARBA00022723"/>
    </source>
</evidence>
<dbReference type="EMBL" id="BQNB010016652">
    <property type="protein sequence ID" value="GJT54202.1"/>
    <property type="molecule type" value="Genomic_DNA"/>
</dbReference>
<dbReference type="InterPro" id="IPR050951">
    <property type="entry name" value="Retrovirus_Pol_polyprotein"/>
</dbReference>
<accession>A0ABQ5EUJ2</accession>
<proteinExistence type="predicted"/>
<dbReference type="PANTHER" id="PTHR37984:SF5">
    <property type="entry name" value="PROTEIN NYNRIN-LIKE"/>
    <property type="match status" value="1"/>
</dbReference>
<keyword evidence="8" id="KW-0378">Hydrolase</keyword>
<keyword evidence="2" id="KW-0808">Transferase</keyword>
<keyword evidence="14" id="KW-0233">DNA recombination</keyword>
<dbReference type="InterPro" id="IPR036397">
    <property type="entry name" value="RNaseH_sf"/>
</dbReference>
<keyword evidence="12" id="KW-0239">DNA-directed DNA polymerase</keyword>
<dbReference type="InterPro" id="IPR041373">
    <property type="entry name" value="RT_RNaseH"/>
</dbReference>
<keyword evidence="4" id="KW-0540">Nuclease</keyword>
<evidence type="ECO:0000256" key="1">
    <source>
        <dbReference type="ARBA" id="ARBA00022670"/>
    </source>
</evidence>
<evidence type="ECO:0000256" key="3">
    <source>
        <dbReference type="ARBA" id="ARBA00022695"/>
    </source>
</evidence>
<dbReference type="Pfam" id="PF17921">
    <property type="entry name" value="Integrase_H2C2"/>
    <property type="match status" value="1"/>
</dbReference>
<evidence type="ECO:0000313" key="17">
    <source>
        <dbReference type="EMBL" id="GJT54202.1"/>
    </source>
</evidence>
<name>A0ABQ5EUJ2_9ASTR</name>
<dbReference type="Gene3D" id="3.30.70.270">
    <property type="match status" value="2"/>
</dbReference>
<keyword evidence="1" id="KW-0645">Protease</keyword>
<feature type="domain" description="Reverse transcriptase" evidence="15">
    <location>
        <begin position="132"/>
        <end position="311"/>
    </location>
</feature>
<dbReference type="Gene3D" id="3.30.420.10">
    <property type="entry name" value="Ribonuclease H-like superfamily/Ribonuclease H"/>
    <property type="match status" value="1"/>
</dbReference>
<dbReference type="InterPro" id="IPR041588">
    <property type="entry name" value="Integrase_H2C2"/>
</dbReference>